<feature type="non-terminal residue" evidence="9">
    <location>
        <position position="847"/>
    </location>
</feature>
<dbReference type="Gene3D" id="3.40.50.2300">
    <property type="match status" value="1"/>
</dbReference>
<dbReference type="Gene3D" id="1.10.287.130">
    <property type="match status" value="1"/>
</dbReference>
<dbReference type="EMBL" id="ML977599">
    <property type="protein sequence ID" value="KAF1998991.1"/>
    <property type="molecule type" value="Genomic_DNA"/>
</dbReference>
<dbReference type="OrthoDB" id="60033at2759"/>
<dbReference type="InterPro" id="IPR004358">
    <property type="entry name" value="Sig_transdc_His_kin-like_C"/>
</dbReference>
<dbReference type="InterPro" id="IPR035965">
    <property type="entry name" value="PAS-like_dom_sf"/>
</dbReference>
<dbReference type="InterPro" id="IPR036890">
    <property type="entry name" value="HATPase_C_sf"/>
</dbReference>
<dbReference type="PROSITE" id="PS50109">
    <property type="entry name" value="HIS_KIN"/>
    <property type="match status" value="1"/>
</dbReference>
<keyword evidence="10" id="KW-1185">Reference proteome</keyword>
<keyword evidence="4" id="KW-0808">Transferase</keyword>
<dbReference type="GO" id="GO:0009927">
    <property type="term" value="F:histidine phosphotransfer kinase activity"/>
    <property type="evidence" value="ECO:0007669"/>
    <property type="project" value="TreeGrafter"/>
</dbReference>
<evidence type="ECO:0000259" key="8">
    <source>
        <dbReference type="PROSITE" id="PS50110"/>
    </source>
</evidence>
<dbReference type="PANTHER" id="PTHR43047:SF72">
    <property type="entry name" value="OSMOSENSING HISTIDINE PROTEIN KINASE SLN1"/>
    <property type="match status" value="1"/>
</dbReference>
<dbReference type="SUPFAM" id="SSF52172">
    <property type="entry name" value="CheY-like"/>
    <property type="match status" value="1"/>
</dbReference>
<dbReference type="SMART" id="SM00448">
    <property type="entry name" value="REC"/>
    <property type="match status" value="1"/>
</dbReference>
<organism evidence="9 10">
    <name type="scientific">Amniculicola lignicola CBS 123094</name>
    <dbReference type="NCBI Taxonomy" id="1392246"/>
    <lineage>
        <taxon>Eukaryota</taxon>
        <taxon>Fungi</taxon>
        <taxon>Dikarya</taxon>
        <taxon>Ascomycota</taxon>
        <taxon>Pezizomycotina</taxon>
        <taxon>Dothideomycetes</taxon>
        <taxon>Pleosporomycetidae</taxon>
        <taxon>Pleosporales</taxon>
        <taxon>Amniculicolaceae</taxon>
        <taxon>Amniculicola</taxon>
    </lineage>
</organism>
<dbReference type="Gene3D" id="3.30.565.10">
    <property type="entry name" value="Histidine kinase-like ATPase, C-terminal domain"/>
    <property type="match status" value="1"/>
</dbReference>
<name>A0A6A5WFR3_9PLEO</name>
<evidence type="ECO:0000256" key="5">
    <source>
        <dbReference type="ARBA" id="ARBA00022777"/>
    </source>
</evidence>
<dbReference type="SUPFAM" id="SSF55874">
    <property type="entry name" value="ATPase domain of HSP90 chaperone/DNA topoisomerase II/histidine kinase"/>
    <property type="match status" value="1"/>
</dbReference>
<keyword evidence="5" id="KW-0418">Kinase</keyword>
<dbReference type="InterPro" id="IPR001789">
    <property type="entry name" value="Sig_transdc_resp-reg_receiver"/>
</dbReference>
<evidence type="ECO:0000256" key="3">
    <source>
        <dbReference type="ARBA" id="ARBA00022553"/>
    </source>
</evidence>
<gene>
    <name evidence="9" type="ORF">P154DRAFT_405142</name>
</gene>
<dbReference type="SUPFAM" id="SSF55785">
    <property type="entry name" value="PYP-like sensor domain (PAS domain)"/>
    <property type="match status" value="1"/>
</dbReference>
<dbReference type="SMART" id="SM00387">
    <property type="entry name" value="HATPase_c"/>
    <property type="match status" value="1"/>
</dbReference>
<dbReference type="Pfam" id="PF00072">
    <property type="entry name" value="Response_reg"/>
    <property type="match status" value="1"/>
</dbReference>
<feature type="domain" description="Histidine kinase" evidence="7">
    <location>
        <begin position="415"/>
        <end position="699"/>
    </location>
</feature>
<reference evidence="9" key="1">
    <citation type="journal article" date="2020" name="Stud. Mycol.">
        <title>101 Dothideomycetes genomes: a test case for predicting lifestyles and emergence of pathogens.</title>
        <authorList>
            <person name="Haridas S."/>
            <person name="Albert R."/>
            <person name="Binder M."/>
            <person name="Bloem J."/>
            <person name="Labutti K."/>
            <person name="Salamov A."/>
            <person name="Andreopoulos B."/>
            <person name="Baker S."/>
            <person name="Barry K."/>
            <person name="Bills G."/>
            <person name="Bluhm B."/>
            <person name="Cannon C."/>
            <person name="Castanera R."/>
            <person name="Culley D."/>
            <person name="Daum C."/>
            <person name="Ezra D."/>
            <person name="Gonzalez J."/>
            <person name="Henrissat B."/>
            <person name="Kuo A."/>
            <person name="Liang C."/>
            <person name="Lipzen A."/>
            <person name="Lutzoni F."/>
            <person name="Magnuson J."/>
            <person name="Mondo S."/>
            <person name="Nolan M."/>
            <person name="Ohm R."/>
            <person name="Pangilinan J."/>
            <person name="Park H.-J."/>
            <person name="Ramirez L."/>
            <person name="Alfaro M."/>
            <person name="Sun H."/>
            <person name="Tritt A."/>
            <person name="Yoshinaga Y."/>
            <person name="Zwiers L.-H."/>
            <person name="Turgeon B."/>
            <person name="Goodwin S."/>
            <person name="Spatafora J."/>
            <person name="Crous P."/>
            <person name="Grigoriev I."/>
        </authorList>
    </citation>
    <scope>NUCLEOTIDE SEQUENCE</scope>
    <source>
        <strain evidence="9">CBS 123094</strain>
    </source>
</reference>
<dbReference type="PRINTS" id="PR00344">
    <property type="entry name" value="BCTRLSENSOR"/>
</dbReference>
<sequence>MGQSFGFGFPELLPFIGPMFHEGVRSGVAQDVIEAPMMVQRNGYKEETFFTGNFTPIRGLDGKVEGFYNALFEVTLQKIHDRRTHMLNLIATPGTLEVDAVYAHIMKSLEAGPLDIPLALLHEADTTTLAGRTALKLRGHLGIPEGHALLRDGQDLEDHDGVAPMCREALAGRVVTRVDSRFDGVTWLGFGEPTDKVITVALTTGVRLFGFLTVGTNPCRPFDSTCEQFTVDLTRMASSVLASAWDAENLRRKQERLQLELEFSDMKVRHLVQHASVGMVHAKKDGSIIWANEMFFALAGGLLGNDNTPPVDRIYDVFLEEDRDKAAHVWRRILSGEPDAAAELRLKRLFVPPVGDPQPAIIQILAFPYKEHGLTMSGMACTTEISRLKWAEAWQARIAADARAAKQQQEAFIDVVSHEMRNPLSAIVHCADTISASISDIETKAYIDTIPDAVLETLRDNVANAHTILDCAKHQKRIIDDVLTLGRLESTLLSVTPAPVRPSKLVDSVMALFDAELRTNDITTSVIAETSIKDLQVEYLNLDPSRVTQIFMNLLTNAIKFVKGEKVRRIEVRYGASLASPRSTGGAFATAATFPQDLHWAPKGKNAIDVTDNAEWGTAEVVFLTFSLRDTGIGMNNNEITKIFERFRQANTKTHVTYGGSGLGLYISKELTEKMGGEIGVMSRSREGSRFVFYIKTRRTETPPQEHVTPARPTSAPTGPQSLLWVLLVEDNVINQRVLRKHLTKSGCEVEVANHGVEALSTLESNKIVFDVVLMDMQMPVMDGLTCTSEIRRLELTGHLKGRLPIIAVTANVRQEQIDAARKAGADRVVQKPFKAADLVGLMRELV</sequence>
<keyword evidence="3 6" id="KW-0597">Phosphoprotein</keyword>
<dbReference type="CDD" id="cd00082">
    <property type="entry name" value="HisKA"/>
    <property type="match status" value="1"/>
</dbReference>
<dbReference type="GO" id="GO:0005886">
    <property type="term" value="C:plasma membrane"/>
    <property type="evidence" value="ECO:0007669"/>
    <property type="project" value="TreeGrafter"/>
</dbReference>
<dbReference type="SMART" id="SM00388">
    <property type="entry name" value="HisKA"/>
    <property type="match status" value="1"/>
</dbReference>
<dbReference type="GO" id="GO:0000155">
    <property type="term" value="F:phosphorelay sensor kinase activity"/>
    <property type="evidence" value="ECO:0007669"/>
    <property type="project" value="InterPro"/>
</dbReference>
<dbReference type="Pfam" id="PF00512">
    <property type="entry name" value="HisKA"/>
    <property type="match status" value="1"/>
</dbReference>
<dbReference type="InterPro" id="IPR005467">
    <property type="entry name" value="His_kinase_dom"/>
</dbReference>
<evidence type="ECO:0000256" key="6">
    <source>
        <dbReference type="PROSITE-ProRule" id="PRU00169"/>
    </source>
</evidence>
<evidence type="ECO:0000259" key="7">
    <source>
        <dbReference type="PROSITE" id="PS50109"/>
    </source>
</evidence>
<comment type="catalytic activity">
    <reaction evidence="1">
        <text>ATP + protein L-histidine = ADP + protein N-phospho-L-histidine.</text>
        <dbReference type="EC" id="2.7.13.3"/>
    </reaction>
</comment>
<dbReference type="InterPro" id="IPR003594">
    <property type="entry name" value="HATPase_dom"/>
</dbReference>
<feature type="modified residue" description="4-aspartylphosphate" evidence="6">
    <location>
        <position position="776"/>
    </location>
</feature>
<dbReference type="SUPFAM" id="SSF47384">
    <property type="entry name" value="Homodimeric domain of signal transducing histidine kinase"/>
    <property type="match status" value="1"/>
</dbReference>
<evidence type="ECO:0000256" key="2">
    <source>
        <dbReference type="ARBA" id="ARBA00012438"/>
    </source>
</evidence>
<dbReference type="EC" id="2.7.13.3" evidence="2"/>
<dbReference type="Gene3D" id="3.30.450.20">
    <property type="entry name" value="PAS domain"/>
    <property type="match status" value="1"/>
</dbReference>
<dbReference type="PROSITE" id="PS50110">
    <property type="entry name" value="RESPONSE_REGULATORY"/>
    <property type="match status" value="1"/>
</dbReference>
<evidence type="ECO:0000256" key="1">
    <source>
        <dbReference type="ARBA" id="ARBA00000085"/>
    </source>
</evidence>
<evidence type="ECO:0000256" key="4">
    <source>
        <dbReference type="ARBA" id="ARBA00022679"/>
    </source>
</evidence>
<dbReference type="Proteomes" id="UP000799779">
    <property type="component" value="Unassembled WGS sequence"/>
</dbReference>
<proteinExistence type="predicted"/>
<dbReference type="AlphaFoldDB" id="A0A6A5WFR3"/>
<accession>A0A6A5WFR3</accession>
<dbReference type="Pfam" id="PF02518">
    <property type="entry name" value="HATPase_c"/>
    <property type="match status" value="1"/>
</dbReference>
<evidence type="ECO:0000313" key="10">
    <source>
        <dbReference type="Proteomes" id="UP000799779"/>
    </source>
</evidence>
<protein>
    <recommendedName>
        <fullName evidence="2">histidine kinase</fullName>
        <ecNumber evidence="2">2.7.13.3</ecNumber>
    </recommendedName>
</protein>
<dbReference type="InterPro" id="IPR011006">
    <property type="entry name" value="CheY-like_superfamily"/>
</dbReference>
<feature type="domain" description="Response regulatory" evidence="8">
    <location>
        <begin position="725"/>
        <end position="847"/>
    </location>
</feature>
<dbReference type="InterPro" id="IPR036097">
    <property type="entry name" value="HisK_dim/P_sf"/>
</dbReference>
<dbReference type="InterPro" id="IPR003661">
    <property type="entry name" value="HisK_dim/P_dom"/>
</dbReference>
<dbReference type="CDD" id="cd17546">
    <property type="entry name" value="REC_hyHK_CKI1_RcsC-like"/>
    <property type="match status" value="1"/>
</dbReference>
<evidence type="ECO:0000313" key="9">
    <source>
        <dbReference type="EMBL" id="KAF1998991.1"/>
    </source>
</evidence>
<dbReference type="PANTHER" id="PTHR43047">
    <property type="entry name" value="TWO-COMPONENT HISTIDINE PROTEIN KINASE"/>
    <property type="match status" value="1"/>
</dbReference>